<organism evidence="1 2">
    <name type="scientific">Candidatus Methanomarinus sp</name>
    <dbReference type="NCBI Taxonomy" id="3386244"/>
    <lineage>
        <taxon>Archaea</taxon>
        <taxon>Methanobacteriati</taxon>
        <taxon>Methanobacteriota</taxon>
        <taxon>Stenosarchaea group</taxon>
        <taxon>Methanomicrobia</taxon>
        <taxon>Methanosarcinales</taxon>
        <taxon>ANME-2 cluster</taxon>
        <taxon>Candidatus Methanocomedenaceae</taxon>
        <taxon>Candidatus Methanomarinus</taxon>
    </lineage>
</organism>
<dbReference type="EMBL" id="QYBA01000261">
    <property type="protein sequence ID" value="TKY91095.1"/>
    <property type="molecule type" value="Genomic_DNA"/>
</dbReference>
<dbReference type="Proteomes" id="UP000315423">
    <property type="component" value="Unassembled WGS sequence"/>
</dbReference>
<feature type="non-terminal residue" evidence="1">
    <location>
        <position position="1"/>
    </location>
</feature>
<protein>
    <submittedName>
        <fullName evidence="1">BREX-1 system adenine-specific DNA-methyltransferase PglX</fullName>
    </submittedName>
</protein>
<evidence type="ECO:0000313" key="1">
    <source>
        <dbReference type="EMBL" id="TKY91095.1"/>
    </source>
</evidence>
<accession>A0AC61S976</accession>
<sequence length="859" mass="100639">VLELRDNFEKEIENRLNNIGIYPDKEWKDGRSLPHLSKDELDNRRRVAAFIKREEKIGHDQKKATSEFIKEASYTWINRLIGLKCMECRSLIEEVITTRPEYGGRSKQHRDFREKHPDLAAQPDDGLTGCLICAFEKVTKEIKVLFDPDNEYSLVIPRYPLLKTSIEKINSELDYDTYRQDEFLGWVYQYFNSREKDRVFEEVRTKKKKISGSDIINATQLYTEEYMVRFLVENSLGAMWMEMYPDSQLRERWEYFVKDPNNSTREPKPIKDITFLDPACGSGHFLLYAFDLYYDMYLEEGDIPEGRIPEYILRYNLHGIDIDLRAIQLSALGLYMKANSRNPDVVVQHMNLVSADAIMLDSDILGEFLQEFEDDPTALELIETIWQGLENVRELGSLLKVEEQIDEVIKRQRAKGTQKSLDDRDWREKGWEDWKGDLLTALKRYYEKAAQTFDLNRQMFANEACKGVQLLDLLERRYDVVATNPPYMGHGNMGEILKIAVKVFYPKSSKDLYAVFIERCLHLTKINGYTSMITQQSFMFITSYKELRKLILKNTILQKTIHLGPHAFEDISGEKVNTTMFSLLKNKLKNEKGIFFRLVSEVNKKKIIKYLIAHDEFINHKVFIIELSEFQDVEGCPFVYWMNESIREKIATLSSFRDIAEAKEGITTRANDYYLRYFWEIDPSKLGLDWIFYAKGGDYNKYYGNLELVINWKEHGKYIKKFPKSTIPNKKYIFKEGLTYTDISGKGFSVRYLPKNALFDSKGKGIFLKENDELLIYLLGLLNSKLVTCVLNMLNPTIDIKINDLNRIPVKVPDTSVLDKINLYTSKNCNIKRSYLQFTINDSEFKQTALQWVLEKKKK</sequence>
<evidence type="ECO:0000313" key="2">
    <source>
        <dbReference type="Proteomes" id="UP000315423"/>
    </source>
</evidence>
<gene>
    <name evidence="1" type="primary">pglX</name>
    <name evidence="1" type="ORF">C5S46_07590</name>
</gene>
<name>A0AC61S976_9EURY</name>
<proteinExistence type="predicted"/>
<reference evidence="1" key="1">
    <citation type="submission" date="2018-09" db="EMBL/GenBank/DDBJ databases">
        <title>A genomic encyclopedia of anaerobic methanotrophic archaea.</title>
        <authorList>
            <person name="Skennerton C.T."/>
            <person name="Chadwick G.L."/>
            <person name="Laso-Perez R."/>
            <person name="Leu A.O."/>
            <person name="Speth D.R."/>
            <person name="Yu H."/>
            <person name="Morgan-Lang C."/>
            <person name="Hatzenpichler R."/>
            <person name="Goudeau D."/>
            <person name="Malmstrom R."/>
            <person name="Woyke T."/>
            <person name="Hallam S."/>
            <person name="Tyson G.W."/>
            <person name="Wegener G."/>
            <person name="Boetius A."/>
            <person name="Orphan V.J."/>
        </authorList>
    </citation>
    <scope>NUCLEOTIDE SEQUENCE</scope>
    <source>
        <strain evidence="1">CONS3730D10UFb2</strain>
    </source>
</reference>
<comment type="caution">
    <text evidence="1">The sequence shown here is derived from an EMBL/GenBank/DDBJ whole genome shotgun (WGS) entry which is preliminary data.</text>
</comment>